<protein>
    <submittedName>
        <fullName evidence="1">Lysophospholipid acyltransferase LPEAT1</fullName>
    </submittedName>
</protein>
<evidence type="ECO:0000313" key="2">
    <source>
        <dbReference type="Proteomes" id="UP001060215"/>
    </source>
</evidence>
<sequence>MESELEDLNSNSNHHHHHHHQQSTNPIDEGLSNDNHPLLKPGESIPLSSPPISTVNIEELGKKFIAFVRNDVYGTMDRGELPWTKKVLLRIAFLSLILIRVILVMC</sequence>
<name>A0ACC0HUR9_9ERIC</name>
<organism evidence="1 2">
    <name type="scientific">Camellia lanceoleosa</name>
    <dbReference type="NCBI Taxonomy" id="1840588"/>
    <lineage>
        <taxon>Eukaryota</taxon>
        <taxon>Viridiplantae</taxon>
        <taxon>Streptophyta</taxon>
        <taxon>Embryophyta</taxon>
        <taxon>Tracheophyta</taxon>
        <taxon>Spermatophyta</taxon>
        <taxon>Magnoliopsida</taxon>
        <taxon>eudicotyledons</taxon>
        <taxon>Gunneridae</taxon>
        <taxon>Pentapetalae</taxon>
        <taxon>asterids</taxon>
        <taxon>Ericales</taxon>
        <taxon>Theaceae</taxon>
        <taxon>Camellia</taxon>
    </lineage>
</organism>
<gene>
    <name evidence="1" type="ORF">LOK49_LG05G02098</name>
</gene>
<dbReference type="EMBL" id="CM045761">
    <property type="protein sequence ID" value="KAI8016730.1"/>
    <property type="molecule type" value="Genomic_DNA"/>
</dbReference>
<reference evidence="1 2" key="1">
    <citation type="journal article" date="2022" name="Plant J.">
        <title>Chromosome-level genome of Camellia lanceoleosa provides a valuable resource for understanding genome evolution and self-incompatibility.</title>
        <authorList>
            <person name="Gong W."/>
            <person name="Xiao S."/>
            <person name="Wang L."/>
            <person name="Liao Z."/>
            <person name="Chang Y."/>
            <person name="Mo W."/>
            <person name="Hu G."/>
            <person name="Li W."/>
            <person name="Zhao G."/>
            <person name="Zhu H."/>
            <person name="Hu X."/>
            <person name="Ji K."/>
            <person name="Xiang X."/>
            <person name="Song Q."/>
            <person name="Yuan D."/>
            <person name="Jin S."/>
            <person name="Zhang L."/>
        </authorList>
    </citation>
    <scope>NUCLEOTIDE SEQUENCE [LARGE SCALE GENOMIC DNA]</scope>
    <source>
        <strain evidence="1">SQ_2022a</strain>
    </source>
</reference>
<keyword evidence="1" id="KW-0808">Transferase</keyword>
<proteinExistence type="predicted"/>
<keyword evidence="2" id="KW-1185">Reference proteome</keyword>
<comment type="caution">
    <text evidence="1">The sequence shown here is derived from an EMBL/GenBank/DDBJ whole genome shotgun (WGS) entry which is preliminary data.</text>
</comment>
<accession>A0ACC0HUR9</accession>
<evidence type="ECO:0000313" key="1">
    <source>
        <dbReference type="EMBL" id="KAI8016730.1"/>
    </source>
</evidence>
<dbReference type="Proteomes" id="UP001060215">
    <property type="component" value="Chromosome 4"/>
</dbReference>
<keyword evidence="1" id="KW-0012">Acyltransferase</keyword>